<feature type="transmembrane region" description="Helical" evidence="8">
    <location>
        <begin position="306"/>
        <end position="326"/>
    </location>
</feature>
<comment type="subcellular location">
    <subcellularLocation>
        <location evidence="1">Cell membrane</location>
        <topology evidence="1">Multi-pass membrane protein</topology>
    </subcellularLocation>
</comment>
<keyword evidence="4" id="KW-1003">Cell membrane</keyword>
<proteinExistence type="inferred from homology"/>
<dbReference type="Proteomes" id="UP001297600">
    <property type="component" value="Unassembled WGS sequence"/>
</dbReference>
<keyword evidence="7 8" id="KW-0472">Membrane</keyword>
<dbReference type="InterPro" id="IPR000522">
    <property type="entry name" value="ABC_transptr_permease_BtuC"/>
</dbReference>
<feature type="transmembrane region" description="Helical" evidence="8">
    <location>
        <begin position="118"/>
        <end position="137"/>
    </location>
</feature>
<dbReference type="CDD" id="cd06550">
    <property type="entry name" value="TM_ABC_iron-siderophores_like"/>
    <property type="match status" value="1"/>
</dbReference>
<organism evidence="9 10">
    <name type="scientific">Mesosutterella porci</name>
    <dbReference type="NCBI Taxonomy" id="2915351"/>
    <lineage>
        <taxon>Bacteria</taxon>
        <taxon>Pseudomonadati</taxon>
        <taxon>Pseudomonadota</taxon>
        <taxon>Betaproteobacteria</taxon>
        <taxon>Burkholderiales</taxon>
        <taxon>Sutterellaceae</taxon>
        <taxon>Mesosutterella</taxon>
    </lineage>
</organism>
<keyword evidence="3" id="KW-0813">Transport</keyword>
<dbReference type="PANTHER" id="PTHR30472">
    <property type="entry name" value="FERRIC ENTEROBACTIN TRANSPORT SYSTEM PERMEASE PROTEIN"/>
    <property type="match status" value="1"/>
</dbReference>
<comment type="caution">
    <text evidence="9">The sequence shown here is derived from an EMBL/GenBank/DDBJ whole genome shotgun (WGS) entry which is preliminary data.</text>
</comment>
<evidence type="ECO:0000313" key="10">
    <source>
        <dbReference type="Proteomes" id="UP001297600"/>
    </source>
</evidence>
<dbReference type="EMBL" id="JAKNCT010000010">
    <property type="protein sequence ID" value="MCG5031482.1"/>
    <property type="molecule type" value="Genomic_DNA"/>
</dbReference>
<keyword evidence="5 8" id="KW-0812">Transmembrane</keyword>
<evidence type="ECO:0000256" key="7">
    <source>
        <dbReference type="ARBA" id="ARBA00023136"/>
    </source>
</evidence>
<dbReference type="RefSeq" id="WP_237979216.1">
    <property type="nucleotide sequence ID" value="NZ_JAKNCT010000010.1"/>
</dbReference>
<dbReference type="InterPro" id="IPR037294">
    <property type="entry name" value="ABC_BtuC-like"/>
</dbReference>
<dbReference type="PANTHER" id="PTHR30472:SF70">
    <property type="entry name" value="MOLYBDATE IMPORT SYSTEM PERMEASE PROTEIN MOLB"/>
    <property type="match status" value="1"/>
</dbReference>
<evidence type="ECO:0000313" key="9">
    <source>
        <dbReference type="EMBL" id="MCG5031482.1"/>
    </source>
</evidence>
<sequence>MNRQNLIMGTAAVLLALVFLAALGCGRYGLSIPEVARTLASPLTGDPSVSGVMKSVVFHVRLPRVLLAVAAGAGLAVAGAAFQALFSNPLATPDTLGVASGSAFGAVLGILLGLGGVAIQVISFFSGLAAVAVVWAVSRVRGRSSILMLILSGLIVGALFSALISLVKYLADPQDVLPSITYWIMGTFTGANMETLLLGLPFIAGGCALLWLLRWRLNALSLPDDEVRSLGIPVGRLRALVVVSGTMITAAIVSMCGLIGWVGLLIPHFARLLLGNSNERVVPASLLFGALFVLAADTAARSAAEIEFPVSILTALIGAPVFIALLRRTGSSLG</sequence>
<comment type="similarity">
    <text evidence="2">Belongs to the binding-protein-dependent transport system permease family. FecCD subfamily.</text>
</comment>
<keyword evidence="6 8" id="KW-1133">Transmembrane helix</keyword>
<feature type="transmembrane region" description="Helical" evidence="8">
    <location>
        <begin position="191"/>
        <end position="213"/>
    </location>
</feature>
<evidence type="ECO:0000256" key="1">
    <source>
        <dbReference type="ARBA" id="ARBA00004651"/>
    </source>
</evidence>
<feature type="transmembrane region" description="Helical" evidence="8">
    <location>
        <begin position="237"/>
        <end position="261"/>
    </location>
</feature>
<evidence type="ECO:0000256" key="6">
    <source>
        <dbReference type="ARBA" id="ARBA00022989"/>
    </source>
</evidence>
<evidence type="ECO:0000256" key="5">
    <source>
        <dbReference type="ARBA" id="ARBA00022692"/>
    </source>
</evidence>
<name>A0ABS9MS80_9BURK</name>
<dbReference type="PROSITE" id="PS51257">
    <property type="entry name" value="PROKAR_LIPOPROTEIN"/>
    <property type="match status" value="1"/>
</dbReference>
<reference evidence="9 10" key="1">
    <citation type="submission" date="2022-02" db="EMBL/GenBank/DDBJ databases">
        <title>Mesosutterella porci, a novel member of the family Sutterellaceae from pig feces.</title>
        <authorList>
            <person name="Wylensek D."/>
            <person name="Clavel T."/>
        </authorList>
    </citation>
    <scope>NUCLEOTIDE SEQUENCE [LARGE SCALE GENOMIC DNA]</scope>
    <source>
        <strain evidence="10">oilRF-744-wt-GAM-9</strain>
    </source>
</reference>
<dbReference type="Pfam" id="PF01032">
    <property type="entry name" value="FecCD"/>
    <property type="match status" value="1"/>
</dbReference>
<evidence type="ECO:0000256" key="8">
    <source>
        <dbReference type="SAM" id="Phobius"/>
    </source>
</evidence>
<accession>A0ABS9MS80</accession>
<keyword evidence="10" id="KW-1185">Reference proteome</keyword>
<evidence type="ECO:0000256" key="2">
    <source>
        <dbReference type="ARBA" id="ARBA00007935"/>
    </source>
</evidence>
<dbReference type="SUPFAM" id="SSF81345">
    <property type="entry name" value="ABC transporter involved in vitamin B12 uptake, BtuC"/>
    <property type="match status" value="1"/>
</dbReference>
<feature type="transmembrane region" description="Helical" evidence="8">
    <location>
        <begin position="149"/>
        <end position="171"/>
    </location>
</feature>
<feature type="transmembrane region" description="Helical" evidence="8">
    <location>
        <begin position="64"/>
        <end position="86"/>
    </location>
</feature>
<dbReference type="Gene3D" id="1.10.3470.10">
    <property type="entry name" value="ABC transporter involved in vitamin B12 uptake, BtuC"/>
    <property type="match status" value="1"/>
</dbReference>
<protein>
    <submittedName>
        <fullName evidence="9">Iron ABC transporter permease</fullName>
    </submittedName>
</protein>
<gene>
    <name evidence="9" type="ORF">MAF45_08515</name>
</gene>
<evidence type="ECO:0000256" key="4">
    <source>
        <dbReference type="ARBA" id="ARBA00022475"/>
    </source>
</evidence>
<evidence type="ECO:0000256" key="3">
    <source>
        <dbReference type="ARBA" id="ARBA00022448"/>
    </source>
</evidence>